<evidence type="ECO:0000256" key="1">
    <source>
        <dbReference type="SAM" id="MobiDB-lite"/>
    </source>
</evidence>
<sequence length="52" mass="6042">MTDPRAADSFENTSTVRSQSDEETETEEKEEPPMVEDEDDRDLNSFEDDRES</sequence>
<feature type="compositionally biased region" description="Acidic residues" evidence="1">
    <location>
        <begin position="21"/>
        <end position="52"/>
    </location>
</feature>
<keyword evidence="3" id="KW-1185">Reference proteome</keyword>
<gene>
    <name evidence="2" type="ORF">QJS10_CPB12g01178</name>
</gene>
<dbReference type="Proteomes" id="UP001180020">
    <property type="component" value="Unassembled WGS sequence"/>
</dbReference>
<name>A0AAV9DLN0_ACOCL</name>
<protein>
    <submittedName>
        <fullName evidence="2">Uncharacterized protein</fullName>
    </submittedName>
</protein>
<evidence type="ECO:0000313" key="3">
    <source>
        <dbReference type="Proteomes" id="UP001180020"/>
    </source>
</evidence>
<feature type="region of interest" description="Disordered" evidence="1">
    <location>
        <begin position="1"/>
        <end position="52"/>
    </location>
</feature>
<proteinExistence type="predicted"/>
<dbReference type="AlphaFoldDB" id="A0AAV9DLN0"/>
<comment type="caution">
    <text evidence="2">The sequence shown here is derived from an EMBL/GenBank/DDBJ whole genome shotgun (WGS) entry which is preliminary data.</text>
</comment>
<organism evidence="2 3">
    <name type="scientific">Acorus calamus</name>
    <name type="common">Sweet flag</name>
    <dbReference type="NCBI Taxonomy" id="4465"/>
    <lineage>
        <taxon>Eukaryota</taxon>
        <taxon>Viridiplantae</taxon>
        <taxon>Streptophyta</taxon>
        <taxon>Embryophyta</taxon>
        <taxon>Tracheophyta</taxon>
        <taxon>Spermatophyta</taxon>
        <taxon>Magnoliopsida</taxon>
        <taxon>Liliopsida</taxon>
        <taxon>Acoraceae</taxon>
        <taxon>Acorus</taxon>
    </lineage>
</organism>
<reference evidence="2" key="1">
    <citation type="journal article" date="2023" name="Nat. Commun.">
        <title>Diploid and tetraploid genomes of Acorus and the evolution of monocots.</title>
        <authorList>
            <person name="Ma L."/>
            <person name="Liu K.W."/>
            <person name="Li Z."/>
            <person name="Hsiao Y.Y."/>
            <person name="Qi Y."/>
            <person name="Fu T."/>
            <person name="Tang G.D."/>
            <person name="Zhang D."/>
            <person name="Sun W.H."/>
            <person name="Liu D.K."/>
            <person name="Li Y."/>
            <person name="Chen G.Z."/>
            <person name="Liu X.D."/>
            <person name="Liao X.Y."/>
            <person name="Jiang Y.T."/>
            <person name="Yu X."/>
            <person name="Hao Y."/>
            <person name="Huang J."/>
            <person name="Zhao X.W."/>
            <person name="Ke S."/>
            <person name="Chen Y.Y."/>
            <person name="Wu W.L."/>
            <person name="Hsu J.L."/>
            <person name="Lin Y.F."/>
            <person name="Huang M.D."/>
            <person name="Li C.Y."/>
            <person name="Huang L."/>
            <person name="Wang Z.W."/>
            <person name="Zhao X."/>
            <person name="Zhong W.Y."/>
            <person name="Peng D.H."/>
            <person name="Ahmad S."/>
            <person name="Lan S."/>
            <person name="Zhang J.S."/>
            <person name="Tsai W.C."/>
            <person name="Van de Peer Y."/>
            <person name="Liu Z.J."/>
        </authorList>
    </citation>
    <scope>NUCLEOTIDE SEQUENCE</scope>
    <source>
        <strain evidence="2">CP</strain>
    </source>
</reference>
<reference evidence="2" key="2">
    <citation type="submission" date="2023-06" db="EMBL/GenBank/DDBJ databases">
        <authorList>
            <person name="Ma L."/>
            <person name="Liu K.-W."/>
            <person name="Li Z."/>
            <person name="Hsiao Y.-Y."/>
            <person name="Qi Y."/>
            <person name="Fu T."/>
            <person name="Tang G."/>
            <person name="Zhang D."/>
            <person name="Sun W.-H."/>
            <person name="Liu D.-K."/>
            <person name="Li Y."/>
            <person name="Chen G.-Z."/>
            <person name="Liu X.-D."/>
            <person name="Liao X.-Y."/>
            <person name="Jiang Y.-T."/>
            <person name="Yu X."/>
            <person name="Hao Y."/>
            <person name="Huang J."/>
            <person name="Zhao X.-W."/>
            <person name="Ke S."/>
            <person name="Chen Y.-Y."/>
            <person name="Wu W.-L."/>
            <person name="Hsu J.-L."/>
            <person name="Lin Y.-F."/>
            <person name="Huang M.-D."/>
            <person name="Li C.-Y."/>
            <person name="Huang L."/>
            <person name="Wang Z.-W."/>
            <person name="Zhao X."/>
            <person name="Zhong W.-Y."/>
            <person name="Peng D.-H."/>
            <person name="Ahmad S."/>
            <person name="Lan S."/>
            <person name="Zhang J.-S."/>
            <person name="Tsai W.-C."/>
            <person name="Van De Peer Y."/>
            <person name="Liu Z.-J."/>
        </authorList>
    </citation>
    <scope>NUCLEOTIDE SEQUENCE</scope>
    <source>
        <strain evidence="2">CP</strain>
        <tissue evidence="2">Leaves</tissue>
    </source>
</reference>
<evidence type="ECO:0000313" key="2">
    <source>
        <dbReference type="EMBL" id="KAK1302068.1"/>
    </source>
</evidence>
<dbReference type="EMBL" id="JAUJYO010000012">
    <property type="protein sequence ID" value="KAK1302068.1"/>
    <property type="molecule type" value="Genomic_DNA"/>
</dbReference>
<accession>A0AAV9DLN0</accession>